<evidence type="ECO:0000256" key="1">
    <source>
        <dbReference type="SAM" id="Phobius"/>
    </source>
</evidence>
<sequence length="317" mass="36641">MQPRFSAFAAAFKRLPPFAKTPRPYVQTRISQLICRTCRQKFSTSPSRRLAGGASREQTAKSRMYSSRLLIYEAGDARLTWITFWKAVALLQCGTTLVFAVPPLWKNEIQPDPNLRKAQALLVGVLGTIPTLTLAYLTAPFVYQVFLQIPEHARRSRQDLMRFVTLLNAKPAATADTKLEFVTLRIFPFRKNTSNFLHELRALPPKKMRLANIEFPKSEEWAKRQREKGIFRRILEVISEPRYKFYVKEGRTYTIKTGVPGVWEEVAKRIQIQTDAERDDSQPAHGMQRTIVRKPVQRTILQEKIKRQTARTPKQLN</sequence>
<dbReference type="OrthoDB" id="2386090at2759"/>
<dbReference type="EMBL" id="ML979138">
    <property type="protein sequence ID" value="KAF1914083.1"/>
    <property type="molecule type" value="Genomic_DNA"/>
</dbReference>
<organism evidence="2 3">
    <name type="scientific">Ampelomyces quisqualis</name>
    <name type="common">Powdery mildew agent</name>
    <dbReference type="NCBI Taxonomy" id="50730"/>
    <lineage>
        <taxon>Eukaryota</taxon>
        <taxon>Fungi</taxon>
        <taxon>Dikarya</taxon>
        <taxon>Ascomycota</taxon>
        <taxon>Pezizomycotina</taxon>
        <taxon>Dothideomycetes</taxon>
        <taxon>Pleosporomycetidae</taxon>
        <taxon>Pleosporales</taxon>
        <taxon>Pleosporineae</taxon>
        <taxon>Phaeosphaeriaceae</taxon>
        <taxon>Ampelomyces</taxon>
    </lineage>
</organism>
<protein>
    <submittedName>
        <fullName evidence="2">Uncharacterized protein</fullName>
    </submittedName>
</protein>
<keyword evidence="1" id="KW-1133">Transmembrane helix</keyword>
<proteinExistence type="predicted"/>
<feature type="transmembrane region" description="Helical" evidence="1">
    <location>
        <begin position="121"/>
        <end position="147"/>
    </location>
</feature>
<evidence type="ECO:0000313" key="3">
    <source>
        <dbReference type="Proteomes" id="UP000800096"/>
    </source>
</evidence>
<evidence type="ECO:0000313" key="2">
    <source>
        <dbReference type="EMBL" id="KAF1914083.1"/>
    </source>
</evidence>
<keyword evidence="3" id="KW-1185">Reference proteome</keyword>
<reference evidence="2" key="1">
    <citation type="journal article" date="2020" name="Stud. Mycol.">
        <title>101 Dothideomycetes genomes: a test case for predicting lifestyles and emergence of pathogens.</title>
        <authorList>
            <person name="Haridas S."/>
            <person name="Albert R."/>
            <person name="Binder M."/>
            <person name="Bloem J."/>
            <person name="Labutti K."/>
            <person name="Salamov A."/>
            <person name="Andreopoulos B."/>
            <person name="Baker S."/>
            <person name="Barry K."/>
            <person name="Bills G."/>
            <person name="Bluhm B."/>
            <person name="Cannon C."/>
            <person name="Castanera R."/>
            <person name="Culley D."/>
            <person name="Daum C."/>
            <person name="Ezra D."/>
            <person name="Gonzalez J."/>
            <person name="Henrissat B."/>
            <person name="Kuo A."/>
            <person name="Liang C."/>
            <person name="Lipzen A."/>
            <person name="Lutzoni F."/>
            <person name="Magnuson J."/>
            <person name="Mondo S."/>
            <person name="Nolan M."/>
            <person name="Ohm R."/>
            <person name="Pangilinan J."/>
            <person name="Park H.-J."/>
            <person name="Ramirez L."/>
            <person name="Alfaro M."/>
            <person name="Sun H."/>
            <person name="Tritt A."/>
            <person name="Yoshinaga Y."/>
            <person name="Zwiers L.-H."/>
            <person name="Turgeon B."/>
            <person name="Goodwin S."/>
            <person name="Spatafora J."/>
            <person name="Crous P."/>
            <person name="Grigoriev I."/>
        </authorList>
    </citation>
    <scope>NUCLEOTIDE SEQUENCE</scope>
    <source>
        <strain evidence="2">HMLAC05119</strain>
    </source>
</reference>
<name>A0A6A5QF45_AMPQU</name>
<accession>A0A6A5QF45</accession>
<gene>
    <name evidence="2" type="ORF">BDU57DRAFT_521259</name>
</gene>
<feature type="transmembrane region" description="Helical" evidence="1">
    <location>
        <begin position="79"/>
        <end position="101"/>
    </location>
</feature>
<dbReference type="AlphaFoldDB" id="A0A6A5QF45"/>
<dbReference type="Proteomes" id="UP000800096">
    <property type="component" value="Unassembled WGS sequence"/>
</dbReference>
<keyword evidence="1" id="KW-0812">Transmembrane</keyword>
<keyword evidence="1" id="KW-0472">Membrane</keyword>